<evidence type="ECO:0000313" key="2">
    <source>
        <dbReference type="EMBL" id="KAK5609330.1"/>
    </source>
</evidence>
<organism evidence="2 3">
    <name type="scientific">Crenichthys baileyi</name>
    <name type="common">White River springfish</name>
    <dbReference type="NCBI Taxonomy" id="28760"/>
    <lineage>
        <taxon>Eukaryota</taxon>
        <taxon>Metazoa</taxon>
        <taxon>Chordata</taxon>
        <taxon>Craniata</taxon>
        <taxon>Vertebrata</taxon>
        <taxon>Euteleostomi</taxon>
        <taxon>Actinopterygii</taxon>
        <taxon>Neopterygii</taxon>
        <taxon>Teleostei</taxon>
        <taxon>Neoteleostei</taxon>
        <taxon>Acanthomorphata</taxon>
        <taxon>Ovalentaria</taxon>
        <taxon>Atherinomorphae</taxon>
        <taxon>Cyprinodontiformes</taxon>
        <taxon>Goodeidae</taxon>
        <taxon>Crenichthys</taxon>
    </lineage>
</organism>
<name>A0AAV9RJU1_9TELE</name>
<reference evidence="2 3" key="1">
    <citation type="submission" date="2021-06" db="EMBL/GenBank/DDBJ databases">
        <authorList>
            <person name="Palmer J.M."/>
        </authorList>
    </citation>
    <scope>NUCLEOTIDE SEQUENCE [LARGE SCALE GENOMIC DNA]</scope>
    <source>
        <strain evidence="2 3">MEX-2019</strain>
        <tissue evidence="2">Muscle</tissue>
    </source>
</reference>
<sequence>MPQEMSSGGMDRWILVHGVKNWRAKREEEEEEEECGAAENTSRADSPPTRAVMGRTQPAGARGFDPYVIDAHARQTSRVFLAIFHPDAHRRKNRCLVWPLNPFSVPTPPPHA</sequence>
<proteinExistence type="predicted"/>
<dbReference type="EMBL" id="JAHHUM010001751">
    <property type="protein sequence ID" value="KAK5609330.1"/>
    <property type="molecule type" value="Genomic_DNA"/>
</dbReference>
<protein>
    <submittedName>
        <fullName evidence="2">Uncharacterized protein</fullName>
    </submittedName>
</protein>
<keyword evidence="3" id="KW-1185">Reference proteome</keyword>
<evidence type="ECO:0000256" key="1">
    <source>
        <dbReference type="SAM" id="MobiDB-lite"/>
    </source>
</evidence>
<accession>A0AAV9RJU1</accession>
<comment type="caution">
    <text evidence="2">The sequence shown here is derived from an EMBL/GenBank/DDBJ whole genome shotgun (WGS) entry which is preliminary data.</text>
</comment>
<evidence type="ECO:0000313" key="3">
    <source>
        <dbReference type="Proteomes" id="UP001311232"/>
    </source>
</evidence>
<dbReference type="Proteomes" id="UP001311232">
    <property type="component" value="Unassembled WGS sequence"/>
</dbReference>
<gene>
    <name evidence="2" type="ORF">CRENBAI_011309</name>
</gene>
<dbReference type="AlphaFoldDB" id="A0AAV9RJU1"/>
<feature type="region of interest" description="Disordered" evidence="1">
    <location>
        <begin position="25"/>
        <end position="62"/>
    </location>
</feature>